<dbReference type="AlphaFoldDB" id="A0AAD8V3T7"/>
<keyword evidence="4" id="KW-1185">Reference proteome</keyword>
<feature type="domain" description="Small ribosomal subunit protein mS35 mitochondrial conserved" evidence="2">
    <location>
        <begin position="198"/>
        <end position="317"/>
    </location>
</feature>
<dbReference type="InterPro" id="IPR039848">
    <property type="entry name" value="Ribosomal_mS35_mt"/>
</dbReference>
<feature type="region of interest" description="Disordered" evidence="1">
    <location>
        <begin position="37"/>
        <end position="64"/>
    </location>
</feature>
<dbReference type="PANTHER" id="PTHR13490">
    <property type="entry name" value="MITOCHONDRIAL 28S RIBOSOMAL PROTEIN S28"/>
    <property type="match status" value="1"/>
</dbReference>
<evidence type="ECO:0000259" key="2">
    <source>
        <dbReference type="Pfam" id="PF10213"/>
    </source>
</evidence>
<evidence type="ECO:0000313" key="4">
    <source>
        <dbReference type="Proteomes" id="UP001230504"/>
    </source>
</evidence>
<comment type="caution">
    <text evidence="3">The sequence shown here is derived from an EMBL/GenBank/DDBJ whole genome shotgun (WGS) entry which is preliminary data.</text>
</comment>
<accession>A0AAD8V3T7</accession>
<evidence type="ECO:0000256" key="1">
    <source>
        <dbReference type="SAM" id="MobiDB-lite"/>
    </source>
</evidence>
<dbReference type="Pfam" id="PF10213">
    <property type="entry name" value="MRP-S28"/>
    <property type="match status" value="1"/>
</dbReference>
<dbReference type="PANTHER" id="PTHR13490:SF0">
    <property type="entry name" value="SMALL RIBOSOMAL SUBUNIT PROTEIN MS35"/>
    <property type="match status" value="1"/>
</dbReference>
<proteinExistence type="predicted"/>
<gene>
    <name evidence="3" type="ORF">LY79DRAFT_556610</name>
</gene>
<dbReference type="GO" id="GO:0005763">
    <property type="term" value="C:mitochondrial small ribosomal subunit"/>
    <property type="evidence" value="ECO:0007669"/>
    <property type="project" value="TreeGrafter"/>
</dbReference>
<feature type="region of interest" description="Disordered" evidence="1">
    <location>
        <begin position="368"/>
        <end position="388"/>
    </location>
</feature>
<name>A0AAD8V3T7_9PEZI</name>
<feature type="compositionally biased region" description="Low complexity" evidence="1">
    <location>
        <begin position="41"/>
        <end position="52"/>
    </location>
</feature>
<dbReference type="GeneID" id="85442273"/>
<evidence type="ECO:0000313" key="3">
    <source>
        <dbReference type="EMBL" id="KAK1589652.1"/>
    </source>
</evidence>
<protein>
    <submittedName>
        <fullName evidence="3">Mitochondrial ribosomal subunit protein-domain-containing protein</fullName>
    </submittedName>
</protein>
<reference evidence="3" key="1">
    <citation type="submission" date="2021-06" db="EMBL/GenBank/DDBJ databases">
        <title>Comparative genomics, transcriptomics and evolutionary studies reveal genomic signatures of adaptation to plant cell wall in hemibiotrophic fungi.</title>
        <authorList>
            <consortium name="DOE Joint Genome Institute"/>
            <person name="Baroncelli R."/>
            <person name="Diaz J.F."/>
            <person name="Benocci T."/>
            <person name="Peng M."/>
            <person name="Battaglia E."/>
            <person name="Haridas S."/>
            <person name="Andreopoulos W."/>
            <person name="Labutti K."/>
            <person name="Pangilinan J."/>
            <person name="Floch G.L."/>
            <person name="Makela M.R."/>
            <person name="Henrissat B."/>
            <person name="Grigoriev I.V."/>
            <person name="Crouch J.A."/>
            <person name="De Vries R.P."/>
            <person name="Sukno S.A."/>
            <person name="Thon M.R."/>
        </authorList>
    </citation>
    <scope>NUCLEOTIDE SEQUENCE</scope>
    <source>
        <strain evidence="3">CBS 125086</strain>
    </source>
</reference>
<dbReference type="GO" id="GO:0003735">
    <property type="term" value="F:structural constituent of ribosome"/>
    <property type="evidence" value="ECO:0007669"/>
    <property type="project" value="InterPro"/>
</dbReference>
<dbReference type="Proteomes" id="UP001230504">
    <property type="component" value="Unassembled WGS sequence"/>
</dbReference>
<organism evidence="3 4">
    <name type="scientific">Colletotrichum navitas</name>
    <dbReference type="NCBI Taxonomy" id="681940"/>
    <lineage>
        <taxon>Eukaryota</taxon>
        <taxon>Fungi</taxon>
        <taxon>Dikarya</taxon>
        <taxon>Ascomycota</taxon>
        <taxon>Pezizomycotina</taxon>
        <taxon>Sordariomycetes</taxon>
        <taxon>Hypocreomycetidae</taxon>
        <taxon>Glomerellales</taxon>
        <taxon>Glomerellaceae</taxon>
        <taxon>Colletotrichum</taxon>
        <taxon>Colletotrichum graminicola species complex</taxon>
    </lineage>
</organism>
<dbReference type="EMBL" id="JAHLJV010000037">
    <property type="protein sequence ID" value="KAK1589652.1"/>
    <property type="molecule type" value="Genomic_DNA"/>
</dbReference>
<sequence length="388" mass="44881">MAAAGQAFRICARSCRRISTAPRIAVAVPRASTRQFAQTQRRTFAASSTRRAPPNDEATPEDEELEIRAPRETIEDIVQRLKPEELKALEGLKKLDPSAQQMSLEQFLEKEMNQDEEDYKVPYTTQEWKQLTMQRPNKASFWYDEDDPTAPVEDAGDEFDEDDMLPMAHAKLDEIREHRHYHRIMAWEMPLLSKLAKPFEPPQEEQVLRFRYTTYMGEYHPAERKVVVQFSPADLKLSPVEADKLRKLAGPRYNPETDMIKMSSEKYEHQAQNKRYLSDLVDKLIATAKDPKDTFQDIPLDTRHHEFKSKPKFPKEWRMTEERRKELNAFRMRTLEIDAGKQEDGRVVDGAAKIKEALAMSQAMASEEAAQLVSARGRGTGKQRSARR</sequence>
<dbReference type="RefSeq" id="XP_060413193.1">
    <property type="nucleotide sequence ID" value="XM_060558033.1"/>
</dbReference>
<dbReference type="GO" id="GO:0032543">
    <property type="term" value="P:mitochondrial translation"/>
    <property type="evidence" value="ECO:0007669"/>
    <property type="project" value="InterPro"/>
</dbReference>
<feature type="compositionally biased region" description="Basic residues" evidence="1">
    <location>
        <begin position="379"/>
        <end position="388"/>
    </location>
</feature>
<dbReference type="InterPro" id="IPR019349">
    <property type="entry name" value="Ribosomal_mS35_mit"/>
</dbReference>